<dbReference type="EMBL" id="VVZB01000003">
    <property type="protein sequence ID" value="KAA5384405.1"/>
    <property type="molecule type" value="Genomic_DNA"/>
</dbReference>
<reference evidence="2 3" key="1">
    <citation type="journal article" date="2019" name="Nat. Med.">
        <title>A library of human gut bacterial isolates paired with longitudinal multiomics data enables mechanistic microbiome research.</title>
        <authorList>
            <person name="Poyet M."/>
            <person name="Groussin M."/>
            <person name="Gibbons S.M."/>
            <person name="Avila-Pacheco J."/>
            <person name="Jiang X."/>
            <person name="Kearney S.M."/>
            <person name="Perrotta A.R."/>
            <person name="Berdy B."/>
            <person name="Zhao S."/>
            <person name="Lieberman T.D."/>
            <person name="Swanson P.K."/>
            <person name="Smith M."/>
            <person name="Roesemann S."/>
            <person name="Alexander J.E."/>
            <person name="Rich S.A."/>
            <person name="Livny J."/>
            <person name="Vlamakis H."/>
            <person name="Clish C."/>
            <person name="Bullock K."/>
            <person name="Deik A."/>
            <person name="Scott J."/>
            <person name="Pierce K.A."/>
            <person name="Xavier R.J."/>
            <person name="Alm E.J."/>
        </authorList>
    </citation>
    <scope>NUCLEOTIDE SEQUENCE [LARGE SCALE GENOMIC DNA]</scope>
    <source>
        <strain evidence="2 3">BIOML-A5</strain>
    </source>
</reference>
<feature type="domain" description="Virulence-associated protein E-like" evidence="1">
    <location>
        <begin position="130"/>
        <end position="348"/>
    </location>
</feature>
<name>A0A5M5ZW49_9BACT</name>
<dbReference type="Pfam" id="PF05272">
    <property type="entry name" value="VapE-like_dom"/>
    <property type="match status" value="1"/>
</dbReference>
<sequence>MWTQTLHCLWQRNQVASASKNSGMEENWKKDLSTDNNGNFTRSISNLRLIFTLDENLSLIKYDTFCQDDVCFSPLFRNVNGNKVDEESAGKIQDYLERTYRLHLTQNKVFEMLKTTSSERSFNPVQDFITQETWDGYPRIATTLIDYLGAEDTPLVKEQTKLWFVAAVARVFNPGCKFDNVLTLPGPQGIGKSTFFKTISGKWFNDSFSFASGDKEKVETITNGWIIEISELNGLKRANDAEAAKAFLSRCSDYMRPAYGHKVVEFMRHNVFAATTNETNFLQGDNGNRRWWIIPVKGNGHVSEWLDALQHVVPQLWAEAYAYYQQGMKLYLTPDMEIQANEVQVQHSNILVDPIMEDLEMYLEREIPIQYASWTIPIRLAYQKGAYSEPNSTMTTLNMVCARQIIEEMPNDLVRRNPAKYTSQYINRLMSMILNWKRSDQEKVKGLHPAYCDKTGRTKHPWVRVDVPSEEASPALPSEQDLPF</sequence>
<gene>
    <name evidence="2" type="ORF">F2Y61_09030</name>
</gene>
<evidence type="ECO:0000313" key="2">
    <source>
        <dbReference type="EMBL" id="KAA5384405.1"/>
    </source>
</evidence>
<evidence type="ECO:0000259" key="1">
    <source>
        <dbReference type="Pfam" id="PF05272"/>
    </source>
</evidence>
<organism evidence="2 3">
    <name type="scientific">Phocaeicola dorei</name>
    <dbReference type="NCBI Taxonomy" id="357276"/>
    <lineage>
        <taxon>Bacteria</taxon>
        <taxon>Pseudomonadati</taxon>
        <taxon>Bacteroidota</taxon>
        <taxon>Bacteroidia</taxon>
        <taxon>Bacteroidales</taxon>
        <taxon>Bacteroidaceae</taxon>
        <taxon>Phocaeicola</taxon>
    </lineage>
</organism>
<protein>
    <submittedName>
        <fullName evidence="2">Virulence-associated E family protein</fullName>
    </submittedName>
</protein>
<dbReference type="InterPro" id="IPR027417">
    <property type="entry name" value="P-loop_NTPase"/>
</dbReference>
<proteinExistence type="predicted"/>
<accession>A0A5M5ZW49</accession>
<dbReference type="InterPro" id="IPR007936">
    <property type="entry name" value="VapE-like_dom"/>
</dbReference>
<dbReference type="PANTHER" id="PTHR34985:SF1">
    <property type="entry name" value="SLR0554 PROTEIN"/>
    <property type="match status" value="1"/>
</dbReference>
<comment type="caution">
    <text evidence="2">The sequence shown here is derived from an EMBL/GenBank/DDBJ whole genome shotgun (WGS) entry which is preliminary data.</text>
</comment>
<dbReference type="PANTHER" id="PTHR34985">
    <property type="entry name" value="SLR0554 PROTEIN"/>
    <property type="match status" value="1"/>
</dbReference>
<dbReference type="SUPFAM" id="SSF52540">
    <property type="entry name" value="P-loop containing nucleoside triphosphate hydrolases"/>
    <property type="match status" value="1"/>
</dbReference>
<evidence type="ECO:0000313" key="3">
    <source>
        <dbReference type="Proteomes" id="UP000347681"/>
    </source>
</evidence>
<dbReference type="Proteomes" id="UP000347681">
    <property type="component" value="Unassembled WGS sequence"/>
</dbReference>
<dbReference type="AlphaFoldDB" id="A0A5M5ZW49"/>